<proteinExistence type="predicted"/>
<accession>X0SY33</accession>
<gene>
    <name evidence="2" type="ORF">S01H1_30491</name>
</gene>
<feature type="transmembrane region" description="Helical" evidence="1">
    <location>
        <begin position="12"/>
        <end position="32"/>
    </location>
</feature>
<organism evidence="2">
    <name type="scientific">marine sediment metagenome</name>
    <dbReference type="NCBI Taxonomy" id="412755"/>
    <lineage>
        <taxon>unclassified sequences</taxon>
        <taxon>metagenomes</taxon>
        <taxon>ecological metagenomes</taxon>
    </lineage>
</organism>
<evidence type="ECO:0000256" key="1">
    <source>
        <dbReference type="SAM" id="Phobius"/>
    </source>
</evidence>
<keyword evidence="1" id="KW-0812">Transmembrane</keyword>
<keyword evidence="1" id="KW-0472">Membrane</keyword>
<keyword evidence="1" id="KW-1133">Transmembrane helix</keyword>
<reference evidence="2" key="1">
    <citation type="journal article" date="2014" name="Front. Microbiol.">
        <title>High frequency of phylogenetically diverse reductive dehalogenase-homologous genes in deep subseafloor sedimentary metagenomes.</title>
        <authorList>
            <person name="Kawai M."/>
            <person name="Futagami T."/>
            <person name="Toyoda A."/>
            <person name="Takaki Y."/>
            <person name="Nishi S."/>
            <person name="Hori S."/>
            <person name="Arai W."/>
            <person name="Tsubouchi T."/>
            <person name="Morono Y."/>
            <person name="Uchiyama I."/>
            <person name="Ito T."/>
            <person name="Fujiyama A."/>
            <person name="Inagaki F."/>
            <person name="Takami H."/>
        </authorList>
    </citation>
    <scope>NUCLEOTIDE SEQUENCE</scope>
    <source>
        <strain evidence="2">Expedition CK06-06</strain>
    </source>
</reference>
<comment type="caution">
    <text evidence="2">The sequence shown here is derived from an EMBL/GenBank/DDBJ whole genome shotgun (WGS) entry which is preliminary data.</text>
</comment>
<sequence>MAAPIYSKVKAMTLAGSVVAILAWALSYFVQIELPPEVISAAIVIVSFVFGYFKIEKQG</sequence>
<name>X0SY33_9ZZZZ</name>
<protein>
    <submittedName>
        <fullName evidence="2">Uncharacterized protein</fullName>
    </submittedName>
</protein>
<dbReference type="EMBL" id="BARS01018768">
    <property type="protein sequence ID" value="GAF85884.1"/>
    <property type="molecule type" value="Genomic_DNA"/>
</dbReference>
<feature type="transmembrane region" description="Helical" evidence="1">
    <location>
        <begin position="38"/>
        <end position="55"/>
    </location>
</feature>
<evidence type="ECO:0000313" key="2">
    <source>
        <dbReference type="EMBL" id="GAF85884.1"/>
    </source>
</evidence>
<feature type="non-terminal residue" evidence="2">
    <location>
        <position position="59"/>
    </location>
</feature>
<dbReference type="AlphaFoldDB" id="X0SY33"/>